<dbReference type="Proteomes" id="UP000597762">
    <property type="component" value="Unassembled WGS sequence"/>
</dbReference>
<sequence length="1193" mass="135533">MAPDGANCIKLYLLVHIRVFIFVRISLEIFIWIDIFKMTEKEESLEPSNDMINIKVLKGRNFKGPKGEYLGTVTIKAHFGEKALGDVQKLDCSFRTDIDLKYTVELNCSSADPATIDEIAYRPVVLTFAKILPREKKKKEEEKTITLGQCTIDLLPIIQGDKNFEITLEILPVSGSLWEALTPDHSKPEIDIDVSISHSLLERSELTDFNILTMTVESLVAPPECLTLPNHIYVAALCVPLTNEKENLAVFAGANLKPPCEKEHVNKQKKWVNAGNAQGGACYIPNSWITDCATDDEYGDFRSKEDRDYRKHSEQEKSRYVWNMERRCFLHPSAVKTFQNQITKQRYWPVEVFRVHMPSGTKGKKVTQEEDGALSYHGIAYVDASPLLYPGVQTIRGAYKITPFSETSLQEKTGCTVGISEEATKAAISIYTQSGQSPAQRKNKEERKDVKKNTKPGGLEVYSELELSVVNTEGQQYVEARSYIMLEMTLKQPLIPKRTLKELSECVASYIPPRPLFPKRVGGAERAVSDFHKQVECVSRMVLEQFRQLFQEELSSDQEPNPTVMEERKRKLLYTLNNTGKYFTYKERLKHAVVKIVREKYLKTSDFEDKQELQNFLSQLYIFLMDEMHAALNKFLCLDAQPPIPEPLSDSTQLKHFAIEAEMNGNISLAARYHEERISRDKNDASHWLDYSIFCLGQQDIDKAEECLRKCVAIDQEHLNGLLLFSIVSSLKKLTEVAETFLETALMIAPKSIIAWTLFGLFHDALNNEIRSEMAFLKASQLNLAKFLTKETTETDTAPPLTSPQQTVASQLSVLKRNDTSQAEMSPKQDISGLDVSETGIIKQEISEMHSDNVQEESIHEMETRVIPATEQGFANTSQYGMEISQNSEKMSTPKSKMFDKKHSRMSKTSSMGTSNTISTHSAKRKQSESFNRQHATPLLEEKEATPVDQTPVPEKSIFMITTEWLLQMKAVVYAERALSHELLLTPDQPSLQYYISMAQINILKKDFPKAEKILEEALQISYEQPDTWALLGHVKYFMGDAEGAQSCYKRTLAFVNDATDMHPVYLRLASIYLQDKMFHKARETFLMACQSSPSSVSWLGVGIACYRMGNISEAEASLCEANILNNMDPEVWAYLSLVCLRKERKFEAEQSYKYAMKLGFQDEDIIKEIVELQQHLGYGDPSFLTNHTSNCK</sequence>
<dbReference type="OrthoDB" id="10262375at2759"/>
<evidence type="ECO:0000313" key="5">
    <source>
        <dbReference type="EMBL" id="CAE1330618.1"/>
    </source>
</evidence>
<dbReference type="Gene3D" id="1.25.40.10">
    <property type="entry name" value="Tetratricopeptide repeat domain"/>
    <property type="match status" value="2"/>
</dbReference>
<proteinExistence type="predicted"/>
<reference evidence="5" key="1">
    <citation type="submission" date="2021-01" db="EMBL/GenBank/DDBJ databases">
        <authorList>
            <person name="Li R."/>
            <person name="Bekaert M."/>
        </authorList>
    </citation>
    <scope>NUCLEOTIDE SEQUENCE</scope>
    <source>
        <strain evidence="5">Farmed</strain>
    </source>
</reference>
<name>A0A812EPK6_ACAPH</name>
<keyword evidence="5" id="KW-0282">Flagellum</keyword>
<feature type="compositionally biased region" description="Polar residues" evidence="3">
    <location>
        <begin position="907"/>
        <end position="921"/>
    </location>
</feature>
<evidence type="ECO:0000256" key="3">
    <source>
        <dbReference type="SAM" id="MobiDB-lite"/>
    </source>
</evidence>
<dbReference type="GO" id="GO:0031514">
    <property type="term" value="C:motile cilium"/>
    <property type="evidence" value="ECO:0007669"/>
    <property type="project" value="TreeGrafter"/>
</dbReference>
<feature type="compositionally biased region" description="Polar residues" evidence="3">
    <location>
        <begin position="885"/>
        <end position="895"/>
    </location>
</feature>
<keyword evidence="1" id="KW-0677">Repeat</keyword>
<evidence type="ECO:0000256" key="2">
    <source>
        <dbReference type="ARBA" id="ARBA00022803"/>
    </source>
</evidence>
<keyword evidence="4" id="KW-0472">Membrane</keyword>
<protein>
    <submittedName>
        <fullName evidence="5">Cilia- and flagella-associated protein 70</fullName>
    </submittedName>
</protein>
<evidence type="ECO:0000256" key="4">
    <source>
        <dbReference type="SAM" id="Phobius"/>
    </source>
</evidence>
<keyword evidence="4" id="KW-0812">Transmembrane</keyword>
<keyword evidence="4" id="KW-1133">Transmembrane helix</keyword>
<evidence type="ECO:0000313" key="6">
    <source>
        <dbReference type="Proteomes" id="UP000597762"/>
    </source>
</evidence>
<dbReference type="InterPro" id="IPR052628">
    <property type="entry name" value="CFAP70"/>
</dbReference>
<comment type="caution">
    <text evidence="5">The sequence shown here is derived from an EMBL/GenBank/DDBJ whole genome shotgun (WGS) entry which is preliminary data.</text>
</comment>
<dbReference type="GO" id="GO:0060271">
    <property type="term" value="P:cilium assembly"/>
    <property type="evidence" value="ECO:0007669"/>
    <property type="project" value="TreeGrafter"/>
</dbReference>
<dbReference type="SUPFAM" id="SSF48452">
    <property type="entry name" value="TPR-like"/>
    <property type="match status" value="2"/>
</dbReference>
<dbReference type="PANTHER" id="PTHR44314">
    <property type="entry name" value="CILIA- AND FLAGELLA-ASSOCIATED PROTEIN 70"/>
    <property type="match status" value="1"/>
</dbReference>
<keyword evidence="5" id="KW-0969">Cilium</keyword>
<organism evidence="5 6">
    <name type="scientific">Acanthosepion pharaonis</name>
    <name type="common">Pharaoh cuttlefish</name>
    <name type="synonym">Sepia pharaonis</name>
    <dbReference type="NCBI Taxonomy" id="158019"/>
    <lineage>
        <taxon>Eukaryota</taxon>
        <taxon>Metazoa</taxon>
        <taxon>Spiralia</taxon>
        <taxon>Lophotrochozoa</taxon>
        <taxon>Mollusca</taxon>
        <taxon>Cephalopoda</taxon>
        <taxon>Coleoidea</taxon>
        <taxon>Decapodiformes</taxon>
        <taxon>Sepiida</taxon>
        <taxon>Sepiina</taxon>
        <taxon>Sepiidae</taxon>
        <taxon>Acanthosepion</taxon>
    </lineage>
</organism>
<dbReference type="InterPro" id="IPR019734">
    <property type="entry name" value="TPR_rpt"/>
</dbReference>
<feature type="transmembrane region" description="Helical" evidence="4">
    <location>
        <begin position="12"/>
        <end position="33"/>
    </location>
</feature>
<dbReference type="SMART" id="SM00028">
    <property type="entry name" value="TPR"/>
    <property type="match status" value="6"/>
</dbReference>
<dbReference type="EMBL" id="CAHIKZ030005582">
    <property type="protein sequence ID" value="CAE1330618.1"/>
    <property type="molecule type" value="Genomic_DNA"/>
</dbReference>
<dbReference type="AlphaFoldDB" id="A0A812EPK6"/>
<keyword evidence="6" id="KW-1185">Reference proteome</keyword>
<evidence type="ECO:0000256" key="1">
    <source>
        <dbReference type="ARBA" id="ARBA00022737"/>
    </source>
</evidence>
<dbReference type="GO" id="GO:0070062">
    <property type="term" value="C:extracellular exosome"/>
    <property type="evidence" value="ECO:0007669"/>
    <property type="project" value="TreeGrafter"/>
</dbReference>
<dbReference type="GO" id="GO:0003341">
    <property type="term" value="P:cilium movement"/>
    <property type="evidence" value="ECO:0007669"/>
    <property type="project" value="TreeGrafter"/>
</dbReference>
<keyword evidence="5" id="KW-0966">Cell projection</keyword>
<dbReference type="InterPro" id="IPR011990">
    <property type="entry name" value="TPR-like_helical_dom_sf"/>
</dbReference>
<feature type="compositionally biased region" description="Basic and acidic residues" evidence="3">
    <location>
        <begin position="442"/>
        <end position="452"/>
    </location>
</feature>
<feature type="compositionally biased region" description="Polar residues" evidence="3">
    <location>
        <begin position="431"/>
        <end position="440"/>
    </location>
</feature>
<accession>A0A812EPK6</accession>
<gene>
    <name evidence="5" type="ORF">SPHA_79910</name>
</gene>
<dbReference type="PANTHER" id="PTHR44314:SF1">
    <property type="entry name" value="CILIA- AND FLAGELLA-ASSOCIATED PROTEIN 70"/>
    <property type="match status" value="1"/>
</dbReference>
<dbReference type="Pfam" id="PF13181">
    <property type="entry name" value="TPR_8"/>
    <property type="match status" value="1"/>
</dbReference>
<feature type="region of interest" description="Disordered" evidence="3">
    <location>
        <begin position="885"/>
        <end position="939"/>
    </location>
</feature>
<keyword evidence="2" id="KW-0802">TPR repeat</keyword>
<feature type="region of interest" description="Disordered" evidence="3">
    <location>
        <begin position="431"/>
        <end position="455"/>
    </location>
</feature>